<accession>A0AAN7YLN6</accession>
<proteinExistence type="inferred from homology"/>
<dbReference type="AlphaFoldDB" id="A0AAN7YLN6"/>
<keyword evidence="4" id="KW-0067">ATP-binding</keyword>
<evidence type="ECO:0000313" key="7">
    <source>
        <dbReference type="EMBL" id="KAK5108080.1"/>
    </source>
</evidence>
<comment type="similarity">
    <text evidence="1">Belongs to the ATP-dependent AMP-binding enzyme family.</text>
</comment>
<dbReference type="GO" id="GO:0009898">
    <property type="term" value="C:cytoplasmic side of plasma membrane"/>
    <property type="evidence" value="ECO:0007669"/>
    <property type="project" value="TreeGrafter"/>
</dbReference>
<evidence type="ECO:0000259" key="6">
    <source>
        <dbReference type="Pfam" id="PF13193"/>
    </source>
</evidence>
<keyword evidence="2" id="KW-0436">Ligase</keyword>
<evidence type="ECO:0000313" key="8">
    <source>
        <dbReference type="Proteomes" id="UP001310890"/>
    </source>
</evidence>
<keyword evidence="3" id="KW-0547">Nucleotide-binding</keyword>
<feature type="domain" description="AMP-dependent synthetase/ligase" evidence="5">
    <location>
        <begin position="73"/>
        <end position="441"/>
    </location>
</feature>
<dbReference type="InterPro" id="IPR020845">
    <property type="entry name" value="AMP-binding_CS"/>
</dbReference>
<dbReference type="PROSITE" id="PS00455">
    <property type="entry name" value="AMP_BINDING"/>
    <property type="match status" value="1"/>
</dbReference>
<evidence type="ECO:0000256" key="4">
    <source>
        <dbReference type="ARBA" id="ARBA00022840"/>
    </source>
</evidence>
<dbReference type="GO" id="GO:0005524">
    <property type="term" value="F:ATP binding"/>
    <property type="evidence" value="ECO:0007669"/>
    <property type="project" value="UniProtKB-KW"/>
</dbReference>
<name>A0AAN7YLN6_9PEZI</name>
<dbReference type="GO" id="GO:0005324">
    <property type="term" value="F:long-chain fatty acid transmembrane transporter activity"/>
    <property type="evidence" value="ECO:0007669"/>
    <property type="project" value="TreeGrafter"/>
</dbReference>
<dbReference type="InterPro" id="IPR045851">
    <property type="entry name" value="AMP-bd_C_sf"/>
</dbReference>
<reference evidence="7" key="1">
    <citation type="submission" date="2023-08" db="EMBL/GenBank/DDBJ databases">
        <title>Black Yeasts Isolated from many extreme environments.</title>
        <authorList>
            <person name="Coleine C."/>
            <person name="Stajich J.E."/>
            <person name="Selbmann L."/>
        </authorList>
    </citation>
    <scope>NUCLEOTIDE SEQUENCE</scope>
    <source>
        <strain evidence="7">CCFEE 5401</strain>
    </source>
</reference>
<dbReference type="GO" id="GO:0005811">
    <property type="term" value="C:lipid droplet"/>
    <property type="evidence" value="ECO:0007669"/>
    <property type="project" value="TreeGrafter"/>
</dbReference>
<dbReference type="Gene3D" id="3.40.50.12780">
    <property type="entry name" value="N-terminal domain of ligase-like"/>
    <property type="match status" value="1"/>
</dbReference>
<organism evidence="7 8">
    <name type="scientific">Meristemomyces frigidus</name>
    <dbReference type="NCBI Taxonomy" id="1508187"/>
    <lineage>
        <taxon>Eukaryota</taxon>
        <taxon>Fungi</taxon>
        <taxon>Dikarya</taxon>
        <taxon>Ascomycota</taxon>
        <taxon>Pezizomycotina</taxon>
        <taxon>Dothideomycetes</taxon>
        <taxon>Dothideomycetidae</taxon>
        <taxon>Mycosphaerellales</taxon>
        <taxon>Teratosphaeriaceae</taxon>
        <taxon>Meristemomyces</taxon>
    </lineage>
</organism>
<dbReference type="InterPro" id="IPR042099">
    <property type="entry name" value="ANL_N_sf"/>
</dbReference>
<dbReference type="Pfam" id="PF13193">
    <property type="entry name" value="AMP-binding_C"/>
    <property type="match status" value="1"/>
</dbReference>
<dbReference type="InterPro" id="IPR000873">
    <property type="entry name" value="AMP-dep_synth/lig_dom"/>
</dbReference>
<dbReference type="EMBL" id="JAVRRL010000096">
    <property type="protein sequence ID" value="KAK5108080.1"/>
    <property type="molecule type" value="Genomic_DNA"/>
</dbReference>
<dbReference type="SUPFAM" id="SSF56801">
    <property type="entry name" value="Acetyl-CoA synthetase-like"/>
    <property type="match status" value="1"/>
</dbReference>
<dbReference type="InterPro" id="IPR025110">
    <property type="entry name" value="AMP-bd_C"/>
</dbReference>
<dbReference type="Pfam" id="PF00501">
    <property type="entry name" value="AMP-binding"/>
    <property type="match status" value="1"/>
</dbReference>
<dbReference type="PANTHER" id="PTHR43107">
    <property type="entry name" value="LONG-CHAIN FATTY ACID TRANSPORT PROTEIN"/>
    <property type="match status" value="1"/>
</dbReference>
<dbReference type="GO" id="GO:0004467">
    <property type="term" value="F:long-chain fatty acid-CoA ligase activity"/>
    <property type="evidence" value="ECO:0007669"/>
    <property type="project" value="TreeGrafter"/>
</dbReference>
<gene>
    <name evidence="7" type="ORF">LTR62_008797</name>
</gene>
<dbReference type="PANTHER" id="PTHR43107:SF15">
    <property type="entry name" value="FATTY ACID TRANSPORT PROTEIN 3, ISOFORM A"/>
    <property type="match status" value="1"/>
</dbReference>
<dbReference type="Proteomes" id="UP001310890">
    <property type="component" value="Unassembled WGS sequence"/>
</dbReference>
<dbReference type="GO" id="GO:0044539">
    <property type="term" value="P:long-chain fatty acid import into cell"/>
    <property type="evidence" value="ECO:0007669"/>
    <property type="project" value="TreeGrafter"/>
</dbReference>
<dbReference type="GO" id="GO:0005777">
    <property type="term" value="C:peroxisome"/>
    <property type="evidence" value="ECO:0007669"/>
    <property type="project" value="TreeGrafter"/>
</dbReference>
<dbReference type="Gene3D" id="3.30.300.30">
    <property type="match status" value="1"/>
</dbReference>
<protein>
    <recommendedName>
        <fullName evidence="9">Fatty acid transporter protein</fullName>
    </recommendedName>
</protein>
<sequence length="630" mass="69130">MAAIPIAATLAGATALAAYLDAKLHIRHDLQAGSLNNATASTIEYTTLKAGQKRLSIYHLIEDHALGTTATNLFLEFEGRSWTYRQFYDDVQRVGSWLIGELGVAPGETVAIDGGNSAEYLMLWFALEASGACVAFVNCNLTGAPLVHSAKLCDSRYLIADRGVEGLVAACSQELSEHGIKTVYYDEAFFASLPSRGRIPPEQSADALPTDLASLIFTSGTTGLPKGVMITKGRHINTARAIATYLKLKPSNKFYTCLPLYHAAAQSLCFTPSIHAGSAVRLGRKFSHKTFWPEVHESGANRLQYVGELCRYLVNAPVHPLERSHRLEEAWGNGQRKDVWETFRQRFNIPVIHELYSATDGMGSTFNRNQGDFSSAAIGVRGSIWHYRNGNNEFRGRIDADTEELVRDSDGFVVKALTGEPGEVLHRVDPAMASAVFLGYYKNPSSSSKRWLQNVFEPGDLFFRSGDVMRVDADGRVYFVDRLGDTFRWKSENVSTNEVSDILGSFDQIAECSVYGVAIPNADGRCGCATVVPAANTTAETMDYARLAEHVTSRLPRYAVPVFLKMAPGLAYTGTFKIQKGAAKREGVDPELIAQAGSKDMVFWLPPGGTSYVPFRRQDWDEIKAGKVMV</sequence>
<evidence type="ECO:0000256" key="3">
    <source>
        <dbReference type="ARBA" id="ARBA00022741"/>
    </source>
</evidence>
<evidence type="ECO:0000256" key="2">
    <source>
        <dbReference type="ARBA" id="ARBA00022598"/>
    </source>
</evidence>
<evidence type="ECO:0008006" key="9">
    <source>
        <dbReference type="Google" id="ProtNLM"/>
    </source>
</evidence>
<feature type="domain" description="AMP-binding enzyme C-terminal" evidence="6">
    <location>
        <begin position="498"/>
        <end position="577"/>
    </location>
</feature>
<dbReference type="FunFam" id="3.30.300.30:FF:000002">
    <property type="entry name" value="Long-chain fatty acid transport protein 1"/>
    <property type="match status" value="1"/>
</dbReference>
<evidence type="ECO:0000256" key="1">
    <source>
        <dbReference type="ARBA" id="ARBA00006432"/>
    </source>
</evidence>
<comment type="caution">
    <text evidence="7">The sequence shown here is derived from an EMBL/GenBank/DDBJ whole genome shotgun (WGS) entry which is preliminary data.</text>
</comment>
<evidence type="ECO:0000259" key="5">
    <source>
        <dbReference type="Pfam" id="PF00501"/>
    </source>
</evidence>